<keyword evidence="2" id="KW-0732">Signal</keyword>
<dbReference type="AlphaFoldDB" id="A0A6L6Q1D7"/>
<organism evidence="4 5">
    <name type="scientific">Pseudoduganella ginsengisoli</name>
    <dbReference type="NCBI Taxonomy" id="1462440"/>
    <lineage>
        <taxon>Bacteria</taxon>
        <taxon>Pseudomonadati</taxon>
        <taxon>Pseudomonadota</taxon>
        <taxon>Betaproteobacteria</taxon>
        <taxon>Burkholderiales</taxon>
        <taxon>Oxalobacteraceae</taxon>
        <taxon>Telluria group</taxon>
        <taxon>Pseudoduganella</taxon>
    </lineage>
</organism>
<dbReference type="Gene3D" id="1.25.40.10">
    <property type="entry name" value="Tetratricopeptide repeat domain"/>
    <property type="match status" value="1"/>
</dbReference>
<dbReference type="SMART" id="SM00609">
    <property type="entry name" value="VIT"/>
    <property type="match status" value="1"/>
</dbReference>
<dbReference type="OrthoDB" id="266279at2"/>
<feature type="compositionally biased region" description="Pro residues" evidence="1">
    <location>
        <begin position="632"/>
        <end position="644"/>
    </location>
</feature>
<dbReference type="Pfam" id="PF08487">
    <property type="entry name" value="VIT"/>
    <property type="match status" value="1"/>
</dbReference>
<dbReference type="SUPFAM" id="SSF48452">
    <property type="entry name" value="TPR-like"/>
    <property type="match status" value="1"/>
</dbReference>
<proteinExistence type="predicted"/>
<comment type="caution">
    <text evidence="4">The sequence shown here is derived from an EMBL/GenBank/DDBJ whole genome shotgun (WGS) entry which is preliminary data.</text>
</comment>
<dbReference type="Gene3D" id="2.60.120.380">
    <property type="match status" value="1"/>
</dbReference>
<dbReference type="InterPro" id="IPR011990">
    <property type="entry name" value="TPR-like_helical_dom_sf"/>
</dbReference>
<dbReference type="PANTHER" id="PTHR45737">
    <property type="entry name" value="VON WILLEBRAND FACTOR A DOMAIN-CONTAINING PROTEIN 5A"/>
    <property type="match status" value="1"/>
</dbReference>
<dbReference type="PANTHER" id="PTHR45737:SF6">
    <property type="entry name" value="VON WILLEBRAND FACTOR A DOMAIN-CONTAINING PROTEIN 5A"/>
    <property type="match status" value="1"/>
</dbReference>
<reference evidence="4 5" key="1">
    <citation type="submission" date="2019-11" db="EMBL/GenBank/DDBJ databases">
        <title>Type strains purchased from KCTC, JCM and DSMZ.</title>
        <authorList>
            <person name="Lu H."/>
        </authorList>
    </citation>
    <scope>NUCLEOTIDE SEQUENCE [LARGE SCALE GENOMIC DNA]</scope>
    <source>
        <strain evidence="4 5">KCTC 42409</strain>
    </source>
</reference>
<keyword evidence="5" id="KW-1185">Reference proteome</keyword>
<name>A0A6L6Q1D7_9BURK</name>
<evidence type="ECO:0000256" key="1">
    <source>
        <dbReference type="SAM" id="MobiDB-lite"/>
    </source>
</evidence>
<dbReference type="InterPro" id="IPR019220">
    <property type="entry name" value="DUF2135"/>
</dbReference>
<gene>
    <name evidence="4" type="ORF">GM668_15250</name>
</gene>
<feature type="compositionally biased region" description="Low complexity" evidence="1">
    <location>
        <begin position="621"/>
        <end position="631"/>
    </location>
</feature>
<feature type="region of interest" description="Disordered" evidence="1">
    <location>
        <begin position="584"/>
        <end position="647"/>
    </location>
</feature>
<accession>A0A6L6Q1D7</accession>
<dbReference type="EMBL" id="WNLA01000009">
    <property type="protein sequence ID" value="MTW03440.1"/>
    <property type="molecule type" value="Genomic_DNA"/>
</dbReference>
<evidence type="ECO:0000259" key="3">
    <source>
        <dbReference type="PROSITE" id="PS51468"/>
    </source>
</evidence>
<dbReference type="Proteomes" id="UP000484015">
    <property type="component" value="Unassembled WGS sequence"/>
</dbReference>
<feature type="chain" id="PRO_5026741930" evidence="2">
    <location>
        <begin position="21"/>
        <end position="976"/>
    </location>
</feature>
<sequence>MRLLRLLSLFLLLCAAPWLAAQPLMETLRGERPVRLQSLGIQSAISGGMAETRVRMVFFNPNGRALEGHLQFPLADGQQVTGFALDIDGAMRPAVPVEKSRGRQIIEMEERRGVDPALLEQTQGNQFKLRVYPIPAQGTRTVELTYAEPLQRAGDGWMYRLPLAYADGVKDFVLNMDVQGASGAPRFSGMADAPAFMGKGGGWQARIDRPVVQQVTVQIPAAQRVQAYVERFGSDTYFIAEVPVNAQRTPRPLARSVGLLWDASGSGTHRAIDDELALLDRYFRALGNGDVKLVLLRDRPEAAQTFRIRDGNWDALRKVLQSVKYDGASALADWQPESGVQEYLLVSDGLLNYGARRFPVLGAGQRLYAVTSSAGADTVRLAALAERSGGALVSLIPGQPVDAAANVLLADGPRIEQLRADGAAAVLADTGAMEQGLLRIAGKLTRATAQVNLMLARQGKAVPVAVQIDSNAASHPLAAWLWASYQLRALEADHEANRGAIRRLGSQFGMPTRETSLLVLERLEDYVRHDVTPPPAMQAAFDKLRAQQTRTTAQRRDKQLESVVRQFEQKIAWWENAPQKKRQQWQQEEAVQRSQEFRRDGAAPKAARQQLEMRLQEDVGAPAAAPASSFAAPPPPPAPAPMAPARPSAITGTAMQAEPGAAPRDDGRGAAPSIGIALKKWSADAPYIARMKAASPDAVYAIYLDEKPSWENSSAFYIDVADILLQKGKRELALRVLSNLAEMDLENRQVLRVLGYRLLQAGAPQLAIPVFEQVKQLADEEPQSFRDLGLAYAAAGKRQEAIEQLYEVVLRPWDGRFAEVELIALAEMNAVIATAPAGSKLDTSHIDRRLLRNLPLDMRAVLTWDADNSDMDLWVVDPDGEKCYYGNRDTMLGGRLSRDFTGGYGPEEFSLRRAKPGVYRVYANYFGDRQQLVTGATTLQLKLTTGFGTGRAKDEMVTLRLKNGGSTVLVGEFEVK</sequence>
<dbReference type="Pfam" id="PF09906">
    <property type="entry name" value="DUF2135"/>
    <property type="match status" value="1"/>
</dbReference>
<feature type="compositionally biased region" description="Polar residues" evidence="1">
    <location>
        <begin position="584"/>
        <end position="594"/>
    </location>
</feature>
<evidence type="ECO:0000256" key="2">
    <source>
        <dbReference type="SAM" id="SignalP"/>
    </source>
</evidence>
<feature type="signal peptide" evidence="2">
    <location>
        <begin position="1"/>
        <end position="20"/>
    </location>
</feature>
<evidence type="ECO:0000313" key="4">
    <source>
        <dbReference type="EMBL" id="MTW03440.1"/>
    </source>
</evidence>
<dbReference type="PROSITE" id="PS51468">
    <property type="entry name" value="VIT"/>
    <property type="match status" value="1"/>
</dbReference>
<feature type="domain" description="VIT" evidence="3">
    <location>
        <begin position="20"/>
        <end position="148"/>
    </location>
</feature>
<evidence type="ECO:0000313" key="5">
    <source>
        <dbReference type="Proteomes" id="UP000484015"/>
    </source>
</evidence>
<protein>
    <submittedName>
        <fullName evidence="4">DUF2135 domain-containing protein</fullName>
    </submittedName>
</protein>
<dbReference type="InterPro" id="IPR013694">
    <property type="entry name" value="VIT"/>
</dbReference>